<evidence type="ECO:0000313" key="1">
    <source>
        <dbReference type="EMBL" id="EFB92043.1"/>
    </source>
</evidence>
<dbReference type="Proteomes" id="UP000006462">
    <property type="component" value="Unassembled WGS sequence"/>
</dbReference>
<proteinExistence type="predicted"/>
<dbReference type="PIRSF" id="PIRSF003229">
    <property type="entry name" value="Rop_reg"/>
    <property type="match status" value="1"/>
</dbReference>
<name>A0ABP2HXQ7_9BACT</name>
<reference evidence="1 2" key="1">
    <citation type="submission" date="2009-12" db="EMBL/GenBank/DDBJ databases">
        <authorList>
            <person name="Shrivastava S."/>
            <person name="Madupu R."/>
            <person name="Durkin A.S."/>
            <person name="Torralba M."/>
            <person name="Methe B."/>
            <person name="Sutton G.G."/>
            <person name="Strausberg R.L."/>
            <person name="Nelson K.E."/>
        </authorList>
    </citation>
    <scope>NUCLEOTIDE SEQUENCE [LARGE SCALE GENOMIC DNA]</scope>
    <source>
        <strain evidence="1 2">W5455</strain>
    </source>
</reference>
<dbReference type="Gene3D" id="1.10.287.230">
    <property type="match status" value="1"/>
</dbReference>
<gene>
    <name evidence="1" type="ORF">HMPREF7215_1655</name>
</gene>
<accession>A0ABP2HXQ7</accession>
<comment type="caution">
    <text evidence="1">The sequence shown here is derived from an EMBL/GenBank/DDBJ whole genome shotgun (WGS) entry which is preliminary data.</text>
</comment>
<organism evidence="1 2">
    <name type="scientific">Pyramidobacter piscolens W5455</name>
    <dbReference type="NCBI Taxonomy" id="352165"/>
    <lineage>
        <taxon>Bacteria</taxon>
        <taxon>Thermotogati</taxon>
        <taxon>Synergistota</taxon>
        <taxon>Synergistia</taxon>
        <taxon>Synergistales</taxon>
        <taxon>Dethiosulfovibrionaceae</taxon>
        <taxon>Pyramidobacter</taxon>
    </lineage>
</organism>
<evidence type="ECO:0000313" key="2">
    <source>
        <dbReference type="Proteomes" id="UP000006462"/>
    </source>
</evidence>
<feature type="non-terminal residue" evidence="1">
    <location>
        <position position="54"/>
    </location>
</feature>
<keyword evidence="2" id="KW-1185">Reference proteome</keyword>
<dbReference type="InterPro" id="IPR035962">
    <property type="entry name" value="Rop-like_sf"/>
</dbReference>
<dbReference type="SUPFAM" id="SSF47380">
    <property type="entry name" value="ROP protein"/>
    <property type="match status" value="1"/>
</dbReference>
<sequence length="54" mass="6224">MTKQEKTALNMARFIRSQTLTLLEKLNELDADEQADICESLHDHADELYRSCLA</sequence>
<dbReference type="RefSeq" id="WP_009163514.1">
    <property type="nucleotide sequence ID" value="NZ_ADFP01000005.1"/>
</dbReference>
<dbReference type="InterPro" id="IPR000769">
    <property type="entry name" value="Regulatory_Rop"/>
</dbReference>
<dbReference type="Pfam" id="PF01815">
    <property type="entry name" value="Rop"/>
    <property type="match status" value="1"/>
</dbReference>
<protein>
    <submittedName>
        <fullName evidence="1">Rop protein</fullName>
    </submittedName>
</protein>
<dbReference type="PRINTS" id="PR00835">
    <property type="entry name" value="ROPREGULATRY"/>
</dbReference>
<dbReference type="EMBL" id="ADFP01000005">
    <property type="protein sequence ID" value="EFB92043.1"/>
    <property type="molecule type" value="Genomic_DNA"/>
</dbReference>